<keyword evidence="1" id="KW-0732">Signal</keyword>
<evidence type="ECO:0000256" key="1">
    <source>
        <dbReference type="SAM" id="SignalP"/>
    </source>
</evidence>
<feature type="signal peptide" evidence="1">
    <location>
        <begin position="1"/>
        <end position="17"/>
    </location>
</feature>
<dbReference type="RefSeq" id="WP_067662662.1">
    <property type="nucleotide sequence ID" value="NZ_FQXG01000006.1"/>
</dbReference>
<dbReference type="OrthoDB" id="5298707at2"/>
<feature type="chain" id="PRO_5009915161" evidence="1">
    <location>
        <begin position="18"/>
        <end position="214"/>
    </location>
</feature>
<reference evidence="2 3" key="1">
    <citation type="submission" date="2016-11" db="EMBL/GenBank/DDBJ databases">
        <authorList>
            <person name="Jaros S."/>
            <person name="Januszkiewicz K."/>
            <person name="Wedrychowicz H."/>
        </authorList>
    </citation>
    <scope>NUCLEOTIDE SEQUENCE [LARGE SCALE GENOMIC DNA]</scope>
    <source>
        <strain evidence="2 3">DSM 16917</strain>
    </source>
</reference>
<evidence type="ECO:0000313" key="3">
    <source>
        <dbReference type="Proteomes" id="UP000184268"/>
    </source>
</evidence>
<proteinExistence type="predicted"/>
<dbReference type="Proteomes" id="UP000184268">
    <property type="component" value="Unassembled WGS sequence"/>
</dbReference>
<sequence length="214" mass="23574">MRAWALCLALLCGSAQAVSIEQFQVDRLSRDAQGQTQIWLTTEVSQNTARRLRYFLVQDGQLESLSGEVTGPGQLVLHSAAQAKPGAELWISAQLNREPDAVGRLPLPAPLASIAPLAQTDLLSAPTPIQSEPTPDCNLLPEETLWRASERLAPQFHLGRFGMIWALYEANPARFTGSVHRLKGRTLRCPGPVLQARWQDESQAQQEFEAVATR</sequence>
<accession>A0A1M5Y0C1</accession>
<dbReference type="AlphaFoldDB" id="A0A1M5Y0C1"/>
<dbReference type="STRING" id="299255.SAMN02745129_3861"/>
<keyword evidence="3" id="KW-1185">Reference proteome</keyword>
<organism evidence="2 3">
    <name type="scientific">Ferrimonas marina</name>
    <dbReference type="NCBI Taxonomy" id="299255"/>
    <lineage>
        <taxon>Bacteria</taxon>
        <taxon>Pseudomonadati</taxon>
        <taxon>Pseudomonadota</taxon>
        <taxon>Gammaproteobacteria</taxon>
        <taxon>Alteromonadales</taxon>
        <taxon>Ferrimonadaceae</taxon>
        <taxon>Ferrimonas</taxon>
    </lineage>
</organism>
<dbReference type="EMBL" id="FQXG01000006">
    <property type="protein sequence ID" value="SHI05442.1"/>
    <property type="molecule type" value="Genomic_DNA"/>
</dbReference>
<gene>
    <name evidence="2" type="ORF">SAMN02745129_3861</name>
</gene>
<name>A0A1M5Y0C1_9GAMM</name>
<evidence type="ECO:0000313" key="2">
    <source>
        <dbReference type="EMBL" id="SHI05442.1"/>
    </source>
</evidence>
<protein>
    <submittedName>
        <fullName evidence="2">Uncharacterized protein</fullName>
    </submittedName>
</protein>